<dbReference type="InterPro" id="IPR008258">
    <property type="entry name" value="Transglycosylase_SLT_dom_1"/>
</dbReference>
<dbReference type="Pfam" id="PF01464">
    <property type="entry name" value="SLT"/>
    <property type="match status" value="1"/>
</dbReference>
<dbReference type="GO" id="GO:0000270">
    <property type="term" value="P:peptidoglycan metabolic process"/>
    <property type="evidence" value="ECO:0007669"/>
    <property type="project" value="InterPro"/>
</dbReference>
<dbReference type="Pfam" id="PF14718">
    <property type="entry name" value="SLT_L"/>
    <property type="match status" value="1"/>
</dbReference>
<dbReference type="CDD" id="cd13401">
    <property type="entry name" value="Slt70-like"/>
    <property type="match status" value="1"/>
</dbReference>
<gene>
    <name evidence="5" type="ORF">FR698_02475</name>
</gene>
<dbReference type="GO" id="GO:0008933">
    <property type="term" value="F:peptidoglycan lytic transglycosylase activity"/>
    <property type="evidence" value="ECO:0007669"/>
    <property type="project" value="InterPro"/>
</dbReference>
<accession>A0A5C7EM04</accession>
<dbReference type="GO" id="GO:0042597">
    <property type="term" value="C:periplasmic space"/>
    <property type="evidence" value="ECO:0007669"/>
    <property type="project" value="InterPro"/>
</dbReference>
<reference evidence="5 6" key="1">
    <citation type="submission" date="2019-08" db="EMBL/GenBank/DDBJ databases">
        <title>Pelomicrobium methylotrophicum gen. nov., sp. nov. a moderately thermophilic, facultatively anaerobic, lithoautotrophic and methylotrophic bacterium isolated from a terrestrial mud volcano.</title>
        <authorList>
            <person name="Slobodkina G.B."/>
            <person name="Merkel A.Y."/>
            <person name="Slobodkin A.I."/>
        </authorList>
    </citation>
    <scope>NUCLEOTIDE SEQUENCE [LARGE SCALE GENOMIC DNA]</scope>
    <source>
        <strain evidence="5 6">SM250</strain>
    </source>
</reference>
<keyword evidence="2" id="KW-0732">Signal</keyword>
<dbReference type="FunCoup" id="A0A5C7EM04">
    <property type="interactions" value="123"/>
</dbReference>
<dbReference type="GO" id="GO:0016020">
    <property type="term" value="C:membrane"/>
    <property type="evidence" value="ECO:0007669"/>
    <property type="project" value="InterPro"/>
</dbReference>
<dbReference type="InterPro" id="IPR012289">
    <property type="entry name" value="Lytic_TGlycosylase_superhlx_L"/>
</dbReference>
<dbReference type="AlphaFoldDB" id="A0A5C7EM04"/>
<dbReference type="PANTHER" id="PTHR37423:SF5">
    <property type="entry name" value="SOLUBLE LYTIC MUREIN TRANSGLYCOSYLASE"/>
    <property type="match status" value="1"/>
</dbReference>
<dbReference type="InParanoid" id="A0A5C7EM04"/>
<dbReference type="SUPFAM" id="SSF48435">
    <property type="entry name" value="Bacterial muramidases"/>
    <property type="match status" value="1"/>
</dbReference>
<feature type="domain" description="Lytic transglycosylase superhelical linker" evidence="4">
    <location>
        <begin position="412"/>
        <end position="471"/>
    </location>
</feature>
<dbReference type="Gene3D" id="1.10.1240.20">
    <property type="entry name" value="Lytic transglycosylase, superhelical linker domain"/>
    <property type="match status" value="1"/>
</dbReference>
<evidence type="ECO:0000313" key="5">
    <source>
        <dbReference type="EMBL" id="TXF13419.1"/>
    </source>
</evidence>
<dbReference type="Gene3D" id="1.10.530.10">
    <property type="match status" value="1"/>
</dbReference>
<feature type="domain" description="Transglycosylase SLT" evidence="3">
    <location>
        <begin position="493"/>
        <end position="596"/>
    </location>
</feature>
<comment type="caution">
    <text evidence="5">The sequence shown here is derived from an EMBL/GenBank/DDBJ whole genome shotgun (WGS) entry which is preliminary data.</text>
</comment>
<evidence type="ECO:0000313" key="6">
    <source>
        <dbReference type="Proteomes" id="UP000321201"/>
    </source>
</evidence>
<evidence type="ECO:0000256" key="2">
    <source>
        <dbReference type="ARBA" id="ARBA00022729"/>
    </source>
</evidence>
<dbReference type="OrthoDB" id="5298965at2"/>
<protein>
    <submittedName>
        <fullName evidence="5">Lytic transglycosylase domain-containing protein</fullName>
    </submittedName>
</protein>
<dbReference type="InterPro" id="IPR008939">
    <property type="entry name" value="Lytic_TGlycosylase_superhlx_U"/>
</dbReference>
<comment type="similarity">
    <text evidence="1">Belongs to the transglycosylase Slt family.</text>
</comment>
<dbReference type="GO" id="GO:0004553">
    <property type="term" value="F:hydrolase activity, hydrolyzing O-glycosyl compounds"/>
    <property type="evidence" value="ECO:0007669"/>
    <property type="project" value="InterPro"/>
</dbReference>
<dbReference type="InterPro" id="IPR037061">
    <property type="entry name" value="Lytic_TGlycoase_superhlx_L_sf"/>
</dbReference>
<proteinExistence type="inferred from homology"/>
<evidence type="ECO:0000259" key="3">
    <source>
        <dbReference type="Pfam" id="PF01464"/>
    </source>
</evidence>
<dbReference type="PANTHER" id="PTHR37423">
    <property type="entry name" value="SOLUBLE LYTIC MUREIN TRANSGLYCOSYLASE-RELATED"/>
    <property type="match status" value="1"/>
</dbReference>
<dbReference type="EMBL" id="VPFL01000002">
    <property type="protein sequence ID" value="TXF13419.1"/>
    <property type="molecule type" value="Genomic_DNA"/>
</dbReference>
<dbReference type="PROSITE" id="PS00922">
    <property type="entry name" value="TRANSGLYCOSYLASE"/>
    <property type="match status" value="1"/>
</dbReference>
<dbReference type="Proteomes" id="UP000321201">
    <property type="component" value="Unassembled WGS sequence"/>
</dbReference>
<evidence type="ECO:0000259" key="4">
    <source>
        <dbReference type="Pfam" id="PF14718"/>
    </source>
</evidence>
<name>A0A5C7EM04_9PROT</name>
<keyword evidence="6" id="KW-1185">Reference proteome</keyword>
<dbReference type="SUPFAM" id="SSF53955">
    <property type="entry name" value="Lysozyme-like"/>
    <property type="match status" value="1"/>
</dbReference>
<dbReference type="Gene3D" id="1.25.20.10">
    <property type="entry name" value="Bacterial muramidases"/>
    <property type="match status" value="1"/>
</dbReference>
<evidence type="ECO:0000256" key="1">
    <source>
        <dbReference type="ARBA" id="ARBA00007734"/>
    </source>
</evidence>
<dbReference type="InterPro" id="IPR023346">
    <property type="entry name" value="Lysozyme-like_dom_sf"/>
</dbReference>
<dbReference type="InterPro" id="IPR000189">
    <property type="entry name" value="Transglyc_AS"/>
</dbReference>
<organism evidence="5 6">
    <name type="scientific">Pelomicrobium methylotrophicum</name>
    <dbReference type="NCBI Taxonomy" id="2602750"/>
    <lineage>
        <taxon>Bacteria</taxon>
        <taxon>Pseudomonadati</taxon>
        <taxon>Pseudomonadota</taxon>
        <taxon>Hydrogenophilia</taxon>
        <taxon>Hydrogenophilia incertae sedis</taxon>
        <taxon>Pelomicrobium</taxon>
    </lineage>
</organism>
<sequence>MRRAAMAFARRRRGARRWWVAGAGILFAAQLLAPPARAGGDDDFMAAREAFRTGNRARLEQLAGRLKDHLLYPYVAYYRMRMGLEQATPSEIRTFIDTYRDSQVSQRLQADWLRWLGERGRWELFRQEYARYEGDEVDLQCYALQAAALVQGFEALREAKPLWFTAREMPDACIPVFEGMVSGGILTEEDIWTRMRLALAAGKTALASAIGAYLPEGQAISAKALQAVADQPERHVQQRGDRTASRADRELTLFALQRLARINPAHAASYWERLQSQFPAEDRHFLWGRLARAAALAHKPEALDYFRRAGDLEGQDDLLAWKARAALRAEDWRTVLEAIDRMSPGQRQQAAWLYWRARALKRLGQGAEAAATLARVASDHGFYGLLAAEELGGVAATAAPVHRPTEAEVAAVGRLPAIRRALALLRLEQRIDGTREWNYAIRGFDDRQLLAAAELARRHKQWERAISTAERTRELHDFSLRYLMPYRETLKSVAQAMGLDEAWVYGLIHQESRFVPNARSSAGAVGLMQLMPATARWVAQQLGIKSYRRTMVEQIETNLTMGMYYLKHVYERLEGQPVLASAAYNAGPRRAQSWRDVQPMEGAVYAETIPFNETRGYVQKVMANTQYYAALLGRGGPPLRQRLGTIPARGASERSMPEGEP</sequence>